<protein>
    <submittedName>
        <fullName evidence="2">ATP-dependent zinc metalloprotease FtsH</fullName>
        <ecNumber evidence="2">3.4.24.-</ecNumber>
    </submittedName>
</protein>
<dbReference type="InterPro" id="IPR000642">
    <property type="entry name" value="Peptidase_M41"/>
</dbReference>
<dbReference type="Proteomes" id="UP000254876">
    <property type="component" value="Unassembled WGS sequence"/>
</dbReference>
<sequence length="162" mass="18109">MCPGGIGALGYTLQIPLEDRYLMSKSELLGKIKGLLGGRVAEELIFKEVSTGASNDRERIAQLARNMIVVYGMSEKLPNISLVNKSNPGFLGQASGLERRSEHVEMQIDMEVSQIINQCYEDAKKLLSEKHDLLDKMANILLEQEVINHEEIKQILGKNLKQ</sequence>
<dbReference type="Gene3D" id="1.20.58.760">
    <property type="entry name" value="Peptidase M41"/>
    <property type="match status" value="1"/>
</dbReference>
<evidence type="ECO:0000259" key="1">
    <source>
        <dbReference type="Pfam" id="PF01434"/>
    </source>
</evidence>
<dbReference type="SUPFAM" id="SSF140990">
    <property type="entry name" value="FtsH protease domain-like"/>
    <property type="match status" value="1"/>
</dbReference>
<dbReference type="GO" id="GO:0005524">
    <property type="term" value="F:ATP binding"/>
    <property type="evidence" value="ECO:0007669"/>
    <property type="project" value="InterPro"/>
</dbReference>
<name>A0A7Z7Q047_9FLAO</name>
<evidence type="ECO:0000313" key="3">
    <source>
        <dbReference type="Proteomes" id="UP000254876"/>
    </source>
</evidence>
<dbReference type="AlphaFoldDB" id="A0A7Z7Q047"/>
<dbReference type="RefSeq" id="WP_222115628.1">
    <property type="nucleotide sequence ID" value="NZ_UFYD01000001.1"/>
</dbReference>
<dbReference type="EC" id="3.4.24.-" evidence="2"/>
<dbReference type="GO" id="GO:0006508">
    <property type="term" value="P:proteolysis"/>
    <property type="evidence" value="ECO:0007669"/>
    <property type="project" value="UniProtKB-KW"/>
</dbReference>
<keyword evidence="2" id="KW-0378">Hydrolase</keyword>
<dbReference type="GO" id="GO:0004176">
    <property type="term" value="F:ATP-dependent peptidase activity"/>
    <property type="evidence" value="ECO:0007669"/>
    <property type="project" value="InterPro"/>
</dbReference>
<accession>A0A7Z7Q047</accession>
<dbReference type="InterPro" id="IPR037219">
    <property type="entry name" value="Peptidase_M41-like"/>
</dbReference>
<keyword evidence="2" id="KW-0645">Protease</keyword>
<comment type="caution">
    <text evidence="2">The sequence shown here is derived from an EMBL/GenBank/DDBJ whole genome shotgun (WGS) entry which is preliminary data.</text>
</comment>
<keyword evidence="2" id="KW-0482">Metalloprotease</keyword>
<proteinExistence type="predicted"/>
<organism evidence="2 3">
    <name type="scientific">Elizabethkingia anophelis</name>
    <dbReference type="NCBI Taxonomy" id="1117645"/>
    <lineage>
        <taxon>Bacteria</taxon>
        <taxon>Pseudomonadati</taxon>
        <taxon>Bacteroidota</taxon>
        <taxon>Flavobacteriia</taxon>
        <taxon>Flavobacteriales</taxon>
        <taxon>Weeksellaceae</taxon>
        <taxon>Elizabethkingia</taxon>
    </lineage>
</organism>
<dbReference type="Pfam" id="PF01434">
    <property type="entry name" value="Peptidase_M41"/>
    <property type="match status" value="1"/>
</dbReference>
<dbReference type="EMBL" id="UFYD01000001">
    <property type="protein sequence ID" value="STD11614.1"/>
    <property type="molecule type" value="Genomic_DNA"/>
</dbReference>
<gene>
    <name evidence="2" type="primary">ftsH_3</name>
    <name evidence="2" type="ORF">NCTC10588_03448</name>
</gene>
<evidence type="ECO:0000313" key="2">
    <source>
        <dbReference type="EMBL" id="STD11614.1"/>
    </source>
</evidence>
<dbReference type="GO" id="GO:0004222">
    <property type="term" value="F:metalloendopeptidase activity"/>
    <property type="evidence" value="ECO:0007669"/>
    <property type="project" value="InterPro"/>
</dbReference>
<dbReference type="PANTHER" id="PTHR23076">
    <property type="entry name" value="METALLOPROTEASE M41 FTSH"/>
    <property type="match status" value="1"/>
</dbReference>
<reference evidence="2 3" key="1">
    <citation type="submission" date="2018-06" db="EMBL/GenBank/DDBJ databases">
        <authorList>
            <consortium name="Pathogen Informatics"/>
            <person name="Doyle S."/>
        </authorList>
    </citation>
    <scope>NUCLEOTIDE SEQUENCE [LARGE SCALE GENOMIC DNA]</scope>
    <source>
        <strain evidence="2 3">NCTC10588</strain>
    </source>
</reference>
<feature type="domain" description="Peptidase M41" evidence="1">
    <location>
        <begin position="3"/>
        <end position="155"/>
    </location>
</feature>
<dbReference type="PANTHER" id="PTHR23076:SF97">
    <property type="entry name" value="ATP-DEPENDENT ZINC METALLOPROTEASE YME1L1"/>
    <property type="match status" value="1"/>
</dbReference>